<dbReference type="GO" id="GO:0003824">
    <property type="term" value="F:catalytic activity"/>
    <property type="evidence" value="ECO:0007669"/>
    <property type="project" value="InterPro"/>
</dbReference>
<dbReference type="STRING" id="410359.Pcal_1987"/>
<dbReference type="Proteomes" id="UP000001431">
    <property type="component" value="Chromosome"/>
</dbReference>
<dbReference type="PANTHER" id="PTHR42997">
    <property type="entry name" value="HIT FAMILY HYDROLASE"/>
    <property type="match status" value="1"/>
</dbReference>
<accession>A3MXN5</accession>
<dbReference type="PANTHER" id="PTHR42997:SF1">
    <property type="entry name" value="AP-4-A PHOSPHORYLASE"/>
    <property type="match status" value="1"/>
</dbReference>
<dbReference type="eggNOG" id="arCOG00419">
    <property type="taxonomic scope" value="Archaea"/>
</dbReference>
<organism evidence="3 4">
    <name type="scientific">Pyrobaculum calidifontis (strain DSM 21063 / JCM 11548 / VA1)</name>
    <dbReference type="NCBI Taxonomy" id="410359"/>
    <lineage>
        <taxon>Archaea</taxon>
        <taxon>Thermoproteota</taxon>
        <taxon>Thermoprotei</taxon>
        <taxon>Thermoproteales</taxon>
        <taxon>Thermoproteaceae</taxon>
        <taxon>Pyrobaculum</taxon>
    </lineage>
</organism>
<protein>
    <submittedName>
        <fullName evidence="3">Histidine triad (HIT) protein</fullName>
    </submittedName>
</protein>
<dbReference type="SUPFAM" id="SSF54197">
    <property type="entry name" value="HIT-like"/>
    <property type="match status" value="1"/>
</dbReference>
<dbReference type="Pfam" id="PF01230">
    <property type="entry name" value="HIT"/>
    <property type="match status" value="1"/>
</dbReference>
<reference evidence="3" key="1">
    <citation type="submission" date="2007-02" db="EMBL/GenBank/DDBJ databases">
        <title>Complete sequence of Pyrobaculum calidifontis JCM 11548.</title>
        <authorList>
            <consortium name="US DOE Joint Genome Institute"/>
            <person name="Copeland A."/>
            <person name="Lucas S."/>
            <person name="Lapidus A."/>
            <person name="Barry K."/>
            <person name="Glavina del Rio T."/>
            <person name="Dalin E."/>
            <person name="Tice H."/>
            <person name="Pitluck S."/>
            <person name="Chain P."/>
            <person name="Malfatti S."/>
            <person name="Shin M."/>
            <person name="Vergez L."/>
            <person name="Schmutz J."/>
            <person name="Larimer F."/>
            <person name="Land M."/>
            <person name="Hauser L."/>
            <person name="Kyrpides N."/>
            <person name="Mikhailova N."/>
            <person name="Cozen A.E."/>
            <person name="Fitz-Gibbon S.T."/>
            <person name="House C.H."/>
            <person name="Saltikov C."/>
            <person name="Lowe T.M."/>
            <person name="Richardson P."/>
        </authorList>
    </citation>
    <scope>NUCLEOTIDE SEQUENCE [LARGE SCALE GENOMIC DNA]</scope>
    <source>
        <strain evidence="3">JCM 11548</strain>
    </source>
</reference>
<name>A3MXN5_PYRCJ</name>
<dbReference type="AlphaFoldDB" id="A3MXN5"/>
<evidence type="ECO:0000313" key="3">
    <source>
        <dbReference type="EMBL" id="ABO09402.1"/>
    </source>
</evidence>
<feature type="domain" description="HIT" evidence="2">
    <location>
        <begin position="37"/>
        <end position="152"/>
    </location>
</feature>
<dbReference type="InterPro" id="IPR036265">
    <property type="entry name" value="HIT-like_sf"/>
</dbReference>
<dbReference type="HOGENOM" id="CLU_056776_1_2_2"/>
<evidence type="ECO:0000313" key="4">
    <source>
        <dbReference type="Proteomes" id="UP000001431"/>
    </source>
</evidence>
<sequence>MWIEILRPGVVDDMEFRVVFAPWRYKYIKAIGKGGCFLCEAANQQGRDDELLVPLRGRHVFLILNKYPYTWGHVMVATYRHIATVEEMTVEEWAEMIQMAKRAVEALKKVVGAQAFIIGLNIGRAAGAGLESHIHLHIIPKDTEVKADDLDAALAELTKKLREALVHTA</sequence>
<dbReference type="InterPro" id="IPR011146">
    <property type="entry name" value="HIT-like"/>
</dbReference>
<dbReference type="PROSITE" id="PS51084">
    <property type="entry name" value="HIT_2"/>
    <property type="match status" value="1"/>
</dbReference>
<dbReference type="EMBL" id="CP000561">
    <property type="protein sequence ID" value="ABO09402.1"/>
    <property type="molecule type" value="Genomic_DNA"/>
</dbReference>
<evidence type="ECO:0000256" key="1">
    <source>
        <dbReference type="PROSITE-ProRule" id="PRU00464"/>
    </source>
</evidence>
<keyword evidence="4" id="KW-1185">Reference proteome</keyword>
<dbReference type="KEGG" id="pcl:Pcal_1987"/>
<proteinExistence type="predicted"/>
<dbReference type="Gene3D" id="3.30.428.10">
    <property type="entry name" value="HIT-like"/>
    <property type="match status" value="1"/>
</dbReference>
<gene>
    <name evidence="3" type="ordered locus">Pcal_1987</name>
</gene>
<evidence type="ECO:0000259" key="2">
    <source>
        <dbReference type="PROSITE" id="PS51084"/>
    </source>
</evidence>
<feature type="short sequence motif" description="Histidine triad motif" evidence="1">
    <location>
        <begin position="133"/>
        <end position="137"/>
    </location>
</feature>
<dbReference type="InterPro" id="IPR052908">
    <property type="entry name" value="AP-4-A_phosphorylase"/>
</dbReference>